<gene>
    <name evidence="1" type="ORF">BU14_0484s0007</name>
</gene>
<evidence type="ECO:0000313" key="2">
    <source>
        <dbReference type="Proteomes" id="UP000218209"/>
    </source>
</evidence>
<protein>
    <submittedName>
        <fullName evidence="1">Uncharacterized protein</fullName>
    </submittedName>
</protein>
<reference evidence="1 2" key="1">
    <citation type="submission" date="2017-03" db="EMBL/GenBank/DDBJ databases">
        <title>WGS assembly of Porphyra umbilicalis.</title>
        <authorList>
            <person name="Brawley S.H."/>
            <person name="Blouin N.A."/>
            <person name="Ficko-Blean E."/>
            <person name="Wheeler G.L."/>
            <person name="Lohr M."/>
            <person name="Goodson H.V."/>
            <person name="Jenkins J.W."/>
            <person name="Blaby-Haas C.E."/>
            <person name="Helliwell K.E."/>
            <person name="Chan C."/>
            <person name="Marriage T."/>
            <person name="Bhattacharya D."/>
            <person name="Klein A.S."/>
            <person name="Badis Y."/>
            <person name="Brodie J."/>
            <person name="Cao Y."/>
            <person name="Collen J."/>
            <person name="Dittami S.M."/>
            <person name="Gachon C.M."/>
            <person name="Green B.R."/>
            <person name="Karpowicz S."/>
            <person name="Kim J.W."/>
            <person name="Kudahl U."/>
            <person name="Lin S."/>
            <person name="Michel G."/>
            <person name="Mittag M."/>
            <person name="Olson B.J."/>
            <person name="Pangilinan J."/>
            <person name="Peng Y."/>
            <person name="Qiu H."/>
            <person name="Shu S."/>
            <person name="Singer J.T."/>
            <person name="Smith A.G."/>
            <person name="Sprecher B.N."/>
            <person name="Wagner V."/>
            <person name="Wang W."/>
            <person name="Wang Z.-Y."/>
            <person name="Yan J."/>
            <person name="Yarish C."/>
            <person name="Zoeuner-Riek S."/>
            <person name="Zhuang Y."/>
            <person name="Zou Y."/>
            <person name="Lindquist E.A."/>
            <person name="Grimwood J."/>
            <person name="Barry K."/>
            <person name="Rokhsar D.S."/>
            <person name="Schmutz J."/>
            <person name="Stiller J.W."/>
            <person name="Grossman A.R."/>
            <person name="Prochnik S.E."/>
        </authorList>
    </citation>
    <scope>NUCLEOTIDE SEQUENCE [LARGE SCALE GENOMIC DNA]</scope>
    <source>
        <strain evidence="1">4086291</strain>
    </source>
</reference>
<accession>A0A1X6NTM4</accession>
<dbReference type="Proteomes" id="UP000218209">
    <property type="component" value="Unassembled WGS sequence"/>
</dbReference>
<name>A0A1X6NTM4_PORUM</name>
<sequence>MSRVQKCSLCSSTPACTHAQPLVFVFSSTWFDTHAITPALSLTKDYFTFSGSSAFHAQAGWRASFFGLPF</sequence>
<organism evidence="1 2">
    <name type="scientific">Porphyra umbilicalis</name>
    <name type="common">Purple laver</name>
    <name type="synonym">Red alga</name>
    <dbReference type="NCBI Taxonomy" id="2786"/>
    <lineage>
        <taxon>Eukaryota</taxon>
        <taxon>Rhodophyta</taxon>
        <taxon>Bangiophyceae</taxon>
        <taxon>Bangiales</taxon>
        <taxon>Bangiaceae</taxon>
        <taxon>Porphyra</taxon>
    </lineage>
</organism>
<dbReference type="AlphaFoldDB" id="A0A1X6NTM4"/>
<evidence type="ECO:0000313" key="1">
    <source>
        <dbReference type="EMBL" id="OSX71979.1"/>
    </source>
</evidence>
<dbReference type="EMBL" id="KV919094">
    <property type="protein sequence ID" value="OSX71979.1"/>
    <property type="molecule type" value="Genomic_DNA"/>
</dbReference>
<keyword evidence="2" id="KW-1185">Reference proteome</keyword>
<proteinExistence type="predicted"/>